<dbReference type="PANTHER" id="PTHR33021:SF6">
    <property type="entry name" value="EARLY NODULIN-LIKE PROTEIN 18"/>
    <property type="match status" value="1"/>
</dbReference>
<reference evidence="4 5" key="1">
    <citation type="submission" date="2024-01" db="EMBL/GenBank/DDBJ databases">
        <title>The complete chloroplast genome sequence of Lithospermum erythrorhizon: insights into the phylogenetic relationship among Boraginaceae species and the maternal lineages of purple gromwells.</title>
        <authorList>
            <person name="Okada T."/>
            <person name="Watanabe K."/>
        </authorList>
    </citation>
    <scope>NUCLEOTIDE SEQUENCE [LARGE SCALE GENOMIC DNA]</scope>
</reference>
<protein>
    <recommendedName>
        <fullName evidence="3">Phytocyanin domain-containing protein</fullName>
    </recommendedName>
</protein>
<feature type="region of interest" description="Disordered" evidence="1">
    <location>
        <begin position="102"/>
        <end position="123"/>
    </location>
</feature>
<dbReference type="InterPro" id="IPR039391">
    <property type="entry name" value="Phytocyanin-like"/>
</dbReference>
<feature type="transmembrane region" description="Helical" evidence="2">
    <location>
        <begin position="214"/>
        <end position="237"/>
    </location>
</feature>
<name>A0AAV3NK44_LITER</name>
<evidence type="ECO:0000256" key="2">
    <source>
        <dbReference type="SAM" id="Phobius"/>
    </source>
</evidence>
<keyword evidence="2" id="KW-0472">Membrane</keyword>
<dbReference type="EMBL" id="BAABME010000115">
    <property type="protein sequence ID" value="GAA0139739.1"/>
    <property type="molecule type" value="Genomic_DNA"/>
</dbReference>
<dbReference type="PANTHER" id="PTHR33021">
    <property type="entry name" value="BLUE COPPER PROTEIN"/>
    <property type="match status" value="1"/>
</dbReference>
<dbReference type="SUPFAM" id="SSF49503">
    <property type="entry name" value="Cupredoxins"/>
    <property type="match status" value="1"/>
</dbReference>
<evidence type="ECO:0000259" key="3">
    <source>
        <dbReference type="PROSITE" id="PS51485"/>
    </source>
</evidence>
<proteinExistence type="predicted"/>
<keyword evidence="2" id="KW-0812">Transmembrane</keyword>
<evidence type="ECO:0000256" key="1">
    <source>
        <dbReference type="SAM" id="MobiDB-lite"/>
    </source>
</evidence>
<dbReference type="Proteomes" id="UP001454036">
    <property type="component" value="Unassembled WGS sequence"/>
</dbReference>
<sequence>MEESRRHGFALPSISSLIIFFILFVVTSSTKVGAYKNYTVGDTLGWYDNTEKSNIDYQKWTAGKTFSLGDFLIFNTNNNHSVIRTYNITTYKSCSYEDSVDNDTTQWSGDDPSNTSPHPVSVPVPLMKTGPTYFLSGDYDGDQCRNGMHFSINVTYGQGLPKSLKDPSDEAPGPVTPQAGDEESAPDTIVPASFDHPANVTDDSDIEQSGSVPLSVFAGLFGVQLHGILILMGLYCIF</sequence>
<dbReference type="GO" id="GO:0009055">
    <property type="term" value="F:electron transfer activity"/>
    <property type="evidence" value="ECO:0007669"/>
    <property type="project" value="InterPro"/>
</dbReference>
<feature type="region of interest" description="Disordered" evidence="1">
    <location>
        <begin position="161"/>
        <end position="206"/>
    </location>
</feature>
<dbReference type="InterPro" id="IPR008972">
    <property type="entry name" value="Cupredoxin"/>
</dbReference>
<dbReference type="GO" id="GO:0005886">
    <property type="term" value="C:plasma membrane"/>
    <property type="evidence" value="ECO:0007669"/>
    <property type="project" value="TreeGrafter"/>
</dbReference>
<dbReference type="FunFam" id="2.60.40.420:FF:000048">
    <property type="entry name" value="Early nodulin-like protein 18"/>
    <property type="match status" value="1"/>
</dbReference>
<feature type="compositionally biased region" description="Polar residues" evidence="1">
    <location>
        <begin position="102"/>
        <end position="118"/>
    </location>
</feature>
<dbReference type="AlphaFoldDB" id="A0AAV3NK44"/>
<keyword evidence="5" id="KW-1185">Reference proteome</keyword>
<evidence type="ECO:0000313" key="4">
    <source>
        <dbReference type="EMBL" id="GAA0139739.1"/>
    </source>
</evidence>
<organism evidence="4 5">
    <name type="scientific">Lithospermum erythrorhizon</name>
    <name type="common">Purple gromwell</name>
    <name type="synonym">Lithospermum officinale var. erythrorhizon</name>
    <dbReference type="NCBI Taxonomy" id="34254"/>
    <lineage>
        <taxon>Eukaryota</taxon>
        <taxon>Viridiplantae</taxon>
        <taxon>Streptophyta</taxon>
        <taxon>Embryophyta</taxon>
        <taxon>Tracheophyta</taxon>
        <taxon>Spermatophyta</taxon>
        <taxon>Magnoliopsida</taxon>
        <taxon>eudicotyledons</taxon>
        <taxon>Gunneridae</taxon>
        <taxon>Pentapetalae</taxon>
        <taxon>asterids</taxon>
        <taxon>lamiids</taxon>
        <taxon>Boraginales</taxon>
        <taxon>Boraginaceae</taxon>
        <taxon>Boraginoideae</taxon>
        <taxon>Lithospermeae</taxon>
        <taxon>Lithospermum</taxon>
    </lineage>
</organism>
<evidence type="ECO:0000313" key="5">
    <source>
        <dbReference type="Proteomes" id="UP001454036"/>
    </source>
</evidence>
<accession>A0AAV3NK44</accession>
<feature type="transmembrane region" description="Helical" evidence="2">
    <location>
        <begin position="7"/>
        <end position="26"/>
    </location>
</feature>
<gene>
    <name evidence="4" type="ORF">LIER_01226</name>
</gene>
<dbReference type="Gene3D" id="2.60.40.420">
    <property type="entry name" value="Cupredoxins - blue copper proteins"/>
    <property type="match status" value="1"/>
</dbReference>
<dbReference type="PROSITE" id="PS51485">
    <property type="entry name" value="PHYTOCYANIN"/>
    <property type="match status" value="1"/>
</dbReference>
<comment type="caution">
    <text evidence="4">The sequence shown here is derived from an EMBL/GenBank/DDBJ whole genome shotgun (WGS) entry which is preliminary data.</text>
</comment>
<dbReference type="InterPro" id="IPR003245">
    <property type="entry name" value="Phytocyanin_dom"/>
</dbReference>
<feature type="domain" description="Phytocyanin" evidence="3">
    <location>
        <begin position="36"/>
        <end position="156"/>
    </location>
</feature>
<dbReference type="Pfam" id="PF02298">
    <property type="entry name" value="Cu_bind_like"/>
    <property type="match status" value="1"/>
</dbReference>
<keyword evidence="2" id="KW-1133">Transmembrane helix</keyword>